<dbReference type="RefSeq" id="WP_135595104.1">
    <property type="nucleotide sequence ID" value="NZ_RQEZ01000088.1"/>
</dbReference>
<dbReference type="OrthoDB" id="9967312at2"/>
<proteinExistence type="predicted"/>
<dbReference type="EMBL" id="RQFA01000075">
    <property type="protein sequence ID" value="TGK28800.1"/>
    <property type="molecule type" value="Genomic_DNA"/>
</dbReference>
<dbReference type="Proteomes" id="UP000298277">
    <property type="component" value="Unassembled WGS sequence"/>
</dbReference>
<name>A0A5F1YIT9_9LEPT</name>
<gene>
    <name evidence="1" type="ORF">EHQ17_17375</name>
</gene>
<protein>
    <submittedName>
        <fullName evidence="1">Uncharacterized protein</fullName>
    </submittedName>
</protein>
<keyword evidence="2" id="KW-1185">Reference proteome</keyword>
<dbReference type="AlphaFoldDB" id="A0A5F1YIT9"/>
<reference evidence="1" key="1">
    <citation type="journal article" date="2019" name="PLoS Negl. Trop. Dis.">
        <title>Revisiting the worldwide diversity of Leptospira species in the environment.</title>
        <authorList>
            <person name="Vincent A.T."/>
            <person name="Schiettekatte O."/>
            <person name="Bourhy P."/>
            <person name="Veyrier F.J."/>
            <person name="Picardeau M."/>
        </authorList>
    </citation>
    <scope>NUCLEOTIDE SEQUENCE [LARGE SCALE GENOMIC DNA]</scope>
    <source>
        <strain evidence="1">201800299</strain>
    </source>
</reference>
<comment type="caution">
    <text evidence="1">The sequence shown here is derived from an EMBL/GenBank/DDBJ whole genome shotgun (WGS) entry which is preliminary data.</text>
</comment>
<accession>A0A5F1YIT9</accession>
<sequence>MLTKEMFTKEAILERHKQLLDHAIDKSTEARVIEFLKEKTFIISGLAFPSPGEKVKLTLEIQFSNSEEYVFESEKISSILIDAHGGIS</sequence>
<organism evidence="1 2">
    <name type="scientific">Leptospira gomenensis</name>
    <dbReference type="NCBI Taxonomy" id="2484974"/>
    <lineage>
        <taxon>Bacteria</taxon>
        <taxon>Pseudomonadati</taxon>
        <taxon>Spirochaetota</taxon>
        <taxon>Spirochaetia</taxon>
        <taxon>Leptospirales</taxon>
        <taxon>Leptospiraceae</taxon>
        <taxon>Leptospira</taxon>
    </lineage>
</organism>
<evidence type="ECO:0000313" key="1">
    <source>
        <dbReference type="EMBL" id="TGK28800.1"/>
    </source>
</evidence>
<evidence type="ECO:0000313" key="2">
    <source>
        <dbReference type="Proteomes" id="UP000298277"/>
    </source>
</evidence>